<feature type="region of interest" description="Disordered" evidence="1">
    <location>
        <begin position="23"/>
        <end position="47"/>
    </location>
</feature>
<comment type="caution">
    <text evidence="2">The sequence shown here is derived from an EMBL/GenBank/DDBJ whole genome shotgun (WGS) entry which is preliminary data.</text>
</comment>
<dbReference type="Proteomes" id="UP000019183">
    <property type="component" value="Unassembled WGS sequence"/>
</dbReference>
<evidence type="ECO:0000313" key="3">
    <source>
        <dbReference type="Proteomes" id="UP000019183"/>
    </source>
</evidence>
<evidence type="ECO:0000256" key="1">
    <source>
        <dbReference type="SAM" id="MobiDB-lite"/>
    </source>
</evidence>
<name>W1DPR1_KLEPN</name>
<proteinExistence type="predicted"/>
<protein>
    <submittedName>
        <fullName evidence="2">Uncharacterized protein</fullName>
    </submittedName>
</protein>
<dbReference type="AlphaFoldDB" id="W1DPR1"/>
<evidence type="ECO:0000313" key="2">
    <source>
        <dbReference type="EMBL" id="CDL10797.1"/>
    </source>
</evidence>
<feature type="compositionally biased region" description="Basic residues" evidence="1">
    <location>
        <begin position="37"/>
        <end position="47"/>
    </location>
</feature>
<organism evidence="2 3">
    <name type="scientific">Klebsiella pneumoniae IS43</name>
    <dbReference type="NCBI Taxonomy" id="1432552"/>
    <lineage>
        <taxon>Bacteria</taxon>
        <taxon>Pseudomonadati</taxon>
        <taxon>Pseudomonadota</taxon>
        <taxon>Gammaproteobacteria</taxon>
        <taxon>Enterobacterales</taxon>
        <taxon>Enterobacteriaceae</taxon>
        <taxon>Klebsiella/Raoultella group</taxon>
        <taxon>Klebsiella</taxon>
        <taxon>Klebsiella pneumoniae complex</taxon>
    </lineage>
</organism>
<accession>W1DPR1</accession>
<keyword evidence="3" id="KW-1185">Reference proteome</keyword>
<dbReference type="EMBL" id="CBWK010000554">
    <property type="protein sequence ID" value="CDL10797.1"/>
    <property type="molecule type" value="Genomic_DNA"/>
</dbReference>
<reference evidence="2" key="1">
    <citation type="submission" date="2013-10" db="EMBL/GenBank/DDBJ databases">
        <title>Antibiotic resistance diversity of beta-lactamase producers in the General Hospital Vienna.</title>
        <authorList>
            <person name="Barisic I."/>
            <person name="Mitteregger D."/>
            <person name="Hirschl A.M."/>
            <person name="Noehammer C."/>
            <person name="Wiesinger-Mayr H."/>
        </authorList>
    </citation>
    <scope>NUCLEOTIDE SEQUENCE [LARGE SCALE GENOMIC DNA]</scope>
    <source>
        <strain evidence="2">IS43</strain>
    </source>
</reference>
<sequence>MMVIDRHGIPFLRQQQRRRPAYAAARAANKSYSHTFPSKKIKAPQRL</sequence>